<dbReference type="GO" id="GO:0005524">
    <property type="term" value="F:ATP binding"/>
    <property type="evidence" value="ECO:0007669"/>
    <property type="project" value="UniProtKB-KW"/>
</dbReference>
<evidence type="ECO:0000256" key="12">
    <source>
        <dbReference type="RuleBase" id="RU363036"/>
    </source>
</evidence>
<dbReference type="InterPro" id="IPR002305">
    <property type="entry name" value="aa-tRNA-synth_Ic"/>
</dbReference>
<comment type="caution">
    <text evidence="13">The sequence shown here is derived from an EMBL/GenBank/DDBJ whole genome shotgun (WGS) entry which is preliminary data.</text>
</comment>
<dbReference type="Pfam" id="PF00579">
    <property type="entry name" value="tRNA-synt_1b"/>
    <property type="match status" value="1"/>
</dbReference>
<dbReference type="GO" id="GO:0006436">
    <property type="term" value="P:tryptophanyl-tRNA aminoacylation"/>
    <property type="evidence" value="ECO:0007669"/>
    <property type="project" value="InterPro"/>
</dbReference>
<dbReference type="EC" id="6.1.1.2" evidence="3"/>
<evidence type="ECO:0000256" key="4">
    <source>
        <dbReference type="ARBA" id="ARBA00013782"/>
    </source>
</evidence>
<evidence type="ECO:0000256" key="8">
    <source>
        <dbReference type="ARBA" id="ARBA00022840"/>
    </source>
</evidence>
<dbReference type="Gene3D" id="1.10.240.10">
    <property type="entry name" value="Tyrosyl-Transfer RNA Synthetase"/>
    <property type="match status" value="1"/>
</dbReference>
<dbReference type="PRINTS" id="PR01039">
    <property type="entry name" value="TRNASYNTHTRP"/>
</dbReference>
<proteinExistence type="inferred from homology"/>
<evidence type="ECO:0000256" key="1">
    <source>
        <dbReference type="ARBA" id="ARBA00004496"/>
    </source>
</evidence>
<evidence type="ECO:0000256" key="7">
    <source>
        <dbReference type="ARBA" id="ARBA00022741"/>
    </source>
</evidence>
<dbReference type="GO" id="GO:0004830">
    <property type="term" value="F:tryptophan-tRNA ligase activity"/>
    <property type="evidence" value="ECO:0007669"/>
    <property type="project" value="UniProtKB-EC"/>
</dbReference>
<dbReference type="PANTHER" id="PTHR10055:SF1">
    <property type="entry name" value="TRYPTOPHAN--TRNA LIGASE, CYTOPLASMIC"/>
    <property type="match status" value="1"/>
</dbReference>
<dbReference type="EMBL" id="VCAU01000005">
    <property type="protein sequence ID" value="KAF9893912.1"/>
    <property type="molecule type" value="Genomic_DNA"/>
</dbReference>
<name>A0AAD4CY97_ASPNN</name>
<keyword evidence="7 12" id="KW-0547">Nucleotide-binding</keyword>
<evidence type="ECO:0000256" key="3">
    <source>
        <dbReference type="ARBA" id="ARBA00013161"/>
    </source>
</evidence>
<keyword evidence="10 12" id="KW-0030">Aminoacyl-tRNA synthetase</keyword>
<keyword evidence="6 12" id="KW-0436">Ligase</keyword>
<comment type="subcellular location">
    <subcellularLocation>
        <location evidence="1">Cytoplasm</location>
    </subcellularLocation>
</comment>
<accession>A0AAD4CY97</accession>
<evidence type="ECO:0000313" key="13">
    <source>
        <dbReference type="EMBL" id="KAF9893912.1"/>
    </source>
</evidence>
<evidence type="ECO:0000256" key="11">
    <source>
        <dbReference type="ARBA" id="ARBA00030268"/>
    </source>
</evidence>
<organism evidence="13 14">
    <name type="scientific">Aspergillus nanangensis</name>
    <dbReference type="NCBI Taxonomy" id="2582783"/>
    <lineage>
        <taxon>Eukaryota</taxon>
        <taxon>Fungi</taxon>
        <taxon>Dikarya</taxon>
        <taxon>Ascomycota</taxon>
        <taxon>Pezizomycotina</taxon>
        <taxon>Eurotiomycetes</taxon>
        <taxon>Eurotiomycetidae</taxon>
        <taxon>Eurotiales</taxon>
        <taxon>Aspergillaceae</taxon>
        <taxon>Aspergillus</taxon>
        <taxon>Aspergillus subgen. Circumdati</taxon>
    </lineage>
</organism>
<dbReference type="PANTHER" id="PTHR10055">
    <property type="entry name" value="TRYPTOPHANYL-TRNA SYNTHETASE"/>
    <property type="match status" value="1"/>
</dbReference>
<dbReference type="InterPro" id="IPR014729">
    <property type="entry name" value="Rossmann-like_a/b/a_fold"/>
</dbReference>
<evidence type="ECO:0000256" key="10">
    <source>
        <dbReference type="ARBA" id="ARBA00023146"/>
    </source>
</evidence>
<protein>
    <recommendedName>
        <fullName evidence="4">Tryptophan--tRNA ligase, cytoplasmic</fullName>
        <ecNumber evidence="3">6.1.1.2</ecNumber>
    </recommendedName>
    <alternativeName>
        <fullName evidence="11">Tryptophanyl-tRNA synthetase</fullName>
    </alternativeName>
</protein>
<dbReference type="Gene3D" id="3.40.50.620">
    <property type="entry name" value="HUPs"/>
    <property type="match status" value="1"/>
</dbReference>
<dbReference type="AlphaFoldDB" id="A0AAD4CY97"/>
<dbReference type="InterPro" id="IPR002306">
    <property type="entry name" value="Trp-tRNA-ligase"/>
</dbReference>
<dbReference type="SUPFAM" id="SSF52374">
    <property type="entry name" value="Nucleotidylyl transferase"/>
    <property type="match status" value="1"/>
</dbReference>
<dbReference type="PROSITE" id="PS00178">
    <property type="entry name" value="AA_TRNA_LIGASE_I"/>
    <property type="match status" value="1"/>
</dbReference>
<evidence type="ECO:0000256" key="5">
    <source>
        <dbReference type="ARBA" id="ARBA00022490"/>
    </source>
</evidence>
<keyword evidence="9 12" id="KW-0648">Protein biosynthesis</keyword>
<comment type="similarity">
    <text evidence="2 12">Belongs to the class-I aminoacyl-tRNA synthetase family.</text>
</comment>
<reference evidence="13" key="2">
    <citation type="submission" date="2020-02" db="EMBL/GenBank/DDBJ databases">
        <authorList>
            <person name="Gilchrist C.L.M."/>
            <person name="Chooi Y.-H."/>
        </authorList>
    </citation>
    <scope>NUCLEOTIDE SEQUENCE</scope>
    <source>
        <strain evidence="13">MST-FP2251</strain>
    </source>
</reference>
<dbReference type="FunFam" id="1.10.240.10:FF:000003">
    <property type="entry name" value="Tryptophan--tRNA ligase, cytoplasmic"/>
    <property type="match status" value="1"/>
</dbReference>
<evidence type="ECO:0000256" key="6">
    <source>
        <dbReference type="ARBA" id="ARBA00022598"/>
    </source>
</evidence>
<dbReference type="NCBIfam" id="TIGR00233">
    <property type="entry name" value="trpS"/>
    <property type="match status" value="1"/>
</dbReference>
<dbReference type="Proteomes" id="UP001194746">
    <property type="component" value="Unassembled WGS sequence"/>
</dbReference>
<keyword evidence="5" id="KW-0963">Cytoplasm</keyword>
<evidence type="ECO:0000313" key="14">
    <source>
        <dbReference type="Proteomes" id="UP001194746"/>
    </source>
</evidence>
<dbReference type="FunFam" id="3.40.50.620:FF:000033">
    <property type="entry name" value="tryptophan--tRNA ligase, cytoplasmic"/>
    <property type="match status" value="1"/>
</dbReference>
<keyword evidence="8 12" id="KW-0067">ATP-binding</keyword>
<dbReference type="GO" id="GO:0005737">
    <property type="term" value="C:cytoplasm"/>
    <property type="evidence" value="ECO:0007669"/>
    <property type="project" value="UniProtKB-SubCell"/>
</dbReference>
<reference evidence="13" key="1">
    <citation type="journal article" date="2019" name="Beilstein J. Org. Chem.">
        <title>Nanangenines: drimane sesquiterpenoids as the dominant metabolite cohort of a novel Australian fungus, Aspergillus nanangensis.</title>
        <authorList>
            <person name="Lacey H.J."/>
            <person name="Gilchrist C.L.M."/>
            <person name="Crombie A."/>
            <person name="Kalaitzis J.A."/>
            <person name="Vuong D."/>
            <person name="Rutledge P.J."/>
            <person name="Turner P."/>
            <person name="Pitt J.I."/>
            <person name="Lacey E."/>
            <person name="Chooi Y.H."/>
            <person name="Piggott A.M."/>
        </authorList>
    </citation>
    <scope>NUCLEOTIDE SEQUENCE</scope>
    <source>
        <strain evidence="13">MST-FP2251</strain>
    </source>
</reference>
<evidence type="ECO:0000256" key="2">
    <source>
        <dbReference type="ARBA" id="ARBA00005594"/>
    </source>
</evidence>
<keyword evidence="14" id="KW-1185">Reference proteome</keyword>
<dbReference type="InterPro" id="IPR001412">
    <property type="entry name" value="aa-tRNA-synth_I_CS"/>
</dbReference>
<sequence>MAADEPGQPPALTNLSLAEKTQDSKAVGQIVTPFDVSGGVDESGKLLPVDYDKLVREFGATPISKELMERFERVTGRRPHRFMRRGIVFSHRELSKILDRYEKGQPFYLYTGRGPSSDAVHLGHTVPFEFTKWLQDVFDCPLKYMHSQKIEIEDVRRFTKANAMDIIAVGFDMKKTFIFSDFDFIGGAFYENMCRMAKRITINSVRGTFGFNDSNNIGEFHFCATQSAAAFATSFPHIFGEDRKKVSSIPCLIPCAIDQDPYFRQCREHAEKMKYKKPSLIHAIFLPALQGPGSKMSASVDSSAVFMDDTPNRIKNKINKYAFSGGQDTAELQRQLGGNTKADVPFQYLTFFLEDDEELERIKTAYESGEMLTGEIKQKCIAEIQAYVQGFQERRAKVTEEMLAQFMSRRPLEWKGNPNPVEAKK</sequence>
<gene>
    <name evidence="13" type="ORF">FE257_008883</name>
</gene>
<evidence type="ECO:0000256" key="9">
    <source>
        <dbReference type="ARBA" id="ARBA00022917"/>
    </source>
</evidence>